<dbReference type="Gene3D" id="1.10.3720.10">
    <property type="entry name" value="MetI-like"/>
    <property type="match status" value="1"/>
</dbReference>
<dbReference type="InterPro" id="IPR014341">
    <property type="entry name" value="Ectoine_EhuD"/>
</dbReference>
<comment type="caution">
    <text evidence="10">The sequence shown here is derived from an EMBL/GenBank/DDBJ whole genome shotgun (WGS) entry which is preliminary data.</text>
</comment>
<feature type="transmembrane region" description="Helical" evidence="8">
    <location>
        <begin position="54"/>
        <end position="77"/>
    </location>
</feature>
<dbReference type="InterPro" id="IPR043429">
    <property type="entry name" value="ArtM/GltK/GlnP/TcyL/YhdX-like"/>
</dbReference>
<dbReference type="Pfam" id="PF00528">
    <property type="entry name" value="BPD_transp_1"/>
    <property type="match status" value="1"/>
</dbReference>
<sequence>MIDWQVVADAFPVIFRAMFVTLGITLGAYLVSVTFGLVLTLLGRSSFKPLAWTVFGFVQFVRSTPPLVQLFFVYYAWPQIPVVGVSMSAVTAGIATLGIHYATYLSEIYRSGINSVPKGQWEASRALNFGRTKTWVKVILPQAIPPVIPMMGNYLIVLFKETPLLMAISVYEMLAAARELGASNFQYTEVYTIVGLLFLLLSYPSSLLVGYAEKRMNNRISRKAKKVEKEQTST</sequence>
<dbReference type="NCBIfam" id="TIGR03003">
    <property type="entry name" value="ectoine_ehuD"/>
    <property type="match status" value="1"/>
</dbReference>
<accession>A0ABT0XMG8</accession>
<name>A0ABT0XMG8_9BACI</name>
<dbReference type="Proteomes" id="UP001203665">
    <property type="component" value="Unassembled WGS sequence"/>
</dbReference>
<dbReference type="SUPFAM" id="SSF161098">
    <property type="entry name" value="MetI-like"/>
    <property type="match status" value="1"/>
</dbReference>
<dbReference type="PANTHER" id="PTHR30614:SF0">
    <property type="entry name" value="L-CYSTINE TRANSPORT SYSTEM PERMEASE PROTEIN TCYL"/>
    <property type="match status" value="1"/>
</dbReference>
<keyword evidence="11" id="KW-1185">Reference proteome</keyword>
<organism evidence="10 11">
    <name type="scientific">Alkalicoccobacillus plakortidis</name>
    <dbReference type="NCBI Taxonomy" id="444060"/>
    <lineage>
        <taxon>Bacteria</taxon>
        <taxon>Bacillati</taxon>
        <taxon>Bacillota</taxon>
        <taxon>Bacilli</taxon>
        <taxon>Bacillales</taxon>
        <taxon>Bacillaceae</taxon>
        <taxon>Alkalicoccobacillus</taxon>
    </lineage>
</organism>
<dbReference type="EMBL" id="JAMQJY010000001">
    <property type="protein sequence ID" value="MCM2676528.1"/>
    <property type="molecule type" value="Genomic_DNA"/>
</dbReference>
<keyword evidence="5" id="KW-0029">Amino-acid transport</keyword>
<evidence type="ECO:0000256" key="8">
    <source>
        <dbReference type="RuleBase" id="RU363032"/>
    </source>
</evidence>
<keyword evidence="6 8" id="KW-1133">Transmembrane helix</keyword>
<reference evidence="10" key="1">
    <citation type="submission" date="2022-06" db="EMBL/GenBank/DDBJ databases">
        <title>Alkalicoccobacillus porphyridii sp. nov., isolated from a marine red alga, Porphyridium purpureum and reclassification of Shouchella plakortidis and Shouchella gibsonii as Alkalicoccobacillus plakortidis comb. nov. and Alkalicoccobacillus gibsonii comb. nov.</title>
        <authorList>
            <person name="Kim K.H."/>
            <person name="Lee J.K."/>
            <person name="Han D.M."/>
            <person name="Baek J.H."/>
            <person name="Jeon C.O."/>
        </authorList>
    </citation>
    <scope>NUCLEOTIDE SEQUENCE</scope>
    <source>
        <strain evidence="10">DSM 19153</strain>
    </source>
</reference>
<feature type="transmembrane region" description="Helical" evidence="8">
    <location>
        <begin position="13"/>
        <end position="42"/>
    </location>
</feature>
<evidence type="ECO:0000256" key="1">
    <source>
        <dbReference type="ARBA" id="ARBA00004651"/>
    </source>
</evidence>
<dbReference type="InterPro" id="IPR010065">
    <property type="entry name" value="AA_ABC_transptr_permease_3TM"/>
</dbReference>
<feature type="transmembrane region" description="Helical" evidence="8">
    <location>
        <begin position="83"/>
        <end position="104"/>
    </location>
</feature>
<evidence type="ECO:0000256" key="7">
    <source>
        <dbReference type="ARBA" id="ARBA00023136"/>
    </source>
</evidence>
<keyword evidence="2 8" id="KW-0813">Transport</keyword>
<keyword evidence="4 8" id="KW-0812">Transmembrane</keyword>
<comment type="similarity">
    <text evidence="8">Belongs to the binding-protein-dependent transport system permease family.</text>
</comment>
<dbReference type="NCBIfam" id="TIGR01726">
    <property type="entry name" value="HEQRo_perm_3TM"/>
    <property type="match status" value="1"/>
</dbReference>
<dbReference type="PANTHER" id="PTHR30614">
    <property type="entry name" value="MEMBRANE COMPONENT OF AMINO ACID ABC TRANSPORTER"/>
    <property type="match status" value="1"/>
</dbReference>
<comment type="subcellular location">
    <subcellularLocation>
        <location evidence="1 8">Cell membrane</location>
        <topology evidence="1 8">Multi-pass membrane protein</topology>
    </subcellularLocation>
</comment>
<evidence type="ECO:0000256" key="6">
    <source>
        <dbReference type="ARBA" id="ARBA00022989"/>
    </source>
</evidence>
<protein>
    <submittedName>
        <fullName evidence="10">Ectoine/hydroxyectoine ABC transporter permease subunit EhuD</fullName>
    </submittedName>
</protein>
<gene>
    <name evidence="10" type="primary">ehuD</name>
    <name evidence="10" type="ORF">NDM98_14310</name>
</gene>
<evidence type="ECO:0000256" key="4">
    <source>
        <dbReference type="ARBA" id="ARBA00022692"/>
    </source>
</evidence>
<evidence type="ECO:0000256" key="5">
    <source>
        <dbReference type="ARBA" id="ARBA00022970"/>
    </source>
</evidence>
<dbReference type="InterPro" id="IPR000515">
    <property type="entry name" value="MetI-like"/>
</dbReference>
<evidence type="ECO:0000313" key="10">
    <source>
        <dbReference type="EMBL" id="MCM2676528.1"/>
    </source>
</evidence>
<evidence type="ECO:0000256" key="3">
    <source>
        <dbReference type="ARBA" id="ARBA00022475"/>
    </source>
</evidence>
<feature type="transmembrane region" description="Helical" evidence="8">
    <location>
        <begin position="191"/>
        <end position="212"/>
    </location>
</feature>
<dbReference type="InterPro" id="IPR035906">
    <property type="entry name" value="MetI-like_sf"/>
</dbReference>
<dbReference type="CDD" id="cd06261">
    <property type="entry name" value="TM_PBP2"/>
    <property type="match status" value="1"/>
</dbReference>
<evidence type="ECO:0000256" key="2">
    <source>
        <dbReference type="ARBA" id="ARBA00022448"/>
    </source>
</evidence>
<feature type="domain" description="ABC transmembrane type-1" evidence="9">
    <location>
        <begin position="18"/>
        <end position="209"/>
    </location>
</feature>
<evidence type="ECO:0000259" key="9">
    <source>
        <dbReference type="PROSITE" id="PS50928"/>
    </source>
</evidence>
<keyword evidence="3" id="KW-1003">Cell membrane</keyword>
<keyword evidence="7 8" id="KW-0472">Membrane</keyword>
<evidence type="ECO:0000313" key="11">
    <source>
        <dbReference type="Proteomes" id="UP001203665"/>
    </source>
</evidence>
<dbReference type="RefSeq" id="WP_251608821.1">
    <property type="nucleotide sequence ID" value="NZ_JAMQJY010000001.1"/>
</dbReference>
<proteinExistence type="inferred from homology"/>
<dbReference type="PROSITE" id="PS50928">
    <property type="entry name" value="ABC_TM1"/>
    <property type="match status" value="1"/>
</dbReference>